<dbReference type="EMBL" id="BMYD01000003">
    <property type="protein sequence ID" value="GHA81760.1"/>
    <property type="molecule type" value="Genomic_DNA"/>
</dbReference>
<dbReference type="Proteomes" id="UP000646426">
    <property type="component" value="Unassembled WGS sequence"/>
</dbReference>
<keyword evidence="2" id="KW-1185">Reference proteome</keyword>
<accession>A0A918T088</accession>
<dbReference type="InterPro" id="IPR045617">
    <property type="entry name" value="DUF6445"/>
</dbReference>
<organism evidence="1 2">
    <name type="scientific">Cognatilysobacter bugurensis</name>
    <dbReference type="NCBI Taxonomy" id="543356"/>
    <lineage>
        <taxon>Bacteria</taxon>
        <taxon>Pseudomonadati</taxon>
        <taxon>Pseudomonadota</taxon>
        <taxon>Gammaproteobacteria</taxon>
        <taxon>Lysobacterales</taxon>
        <taxon>Lysobacteraceae</taxon>
        <taxon>Cognatilysobacter</taxon>
    </lineage>
</organism>
<reference evidence="1" key="2">
    <citation type="submission" date="2020-09" db="EMBL/GenBank/DDBJ databases">
        <authorList>
            <person name="Sun Q."/>
            <person name="Kim S."/>
        </authorList>
    </citation>
    <scope>NUCLEOTIDE SEQUENCE</scope>
    <source>
        <strain evidence="1">KCTC 23077</strain>
    </source>
</reference>
<dbReference type="Pfam" id="PF20043">
    <property type="entry name" value="DUF6445"/>
    <property type="match status" value="1"/>
</dbReference>
<sequence length="236" mass="26532">MFNPRPRIEAFAITPTFTGWVVDDALLEPERLVEFAAAQRAQFVDAPHNAYPGPELRLPESVVQSLERWFSLHLRDRLGLRRVQRATARLSLTTYPPHTLQPRQSICHVDRLETQPGQRIVASVLYLFDDPALGGTSFYMPRRPIEEIAALMRDSASMSAAQFEASHGIAPGYMVESNAWFQRVATVPARFNRLIAYSGTIFHSGDIRRPDLLRDDPRTGRLSLNGFFVGSSPLTA</sequence>
<protein>
    <submittedName>
        <fullName evidence="1">Uncharacterized protein</fullName>
    </submittedName>
</protein>
<proteinExistence type="predicted"/>
<dbReference type="RefSeq" id="WP_189455979.1">
    <property type="nucleotide sequence ID" value="NZ_BMYD01000003.1"/>
</dbReference>
<comment type="caution">
    <text evidence="1">The sequence shown here is derived from an EMBL/GenBank/DDBJ whole genome shotgun (WGS) entry which is preliminary data.</text>
</comment>
<evidence type="ECO:0000313" key="1">
    <source>
        <dbReference type="EMBL" id="GHA81760.1"/>
    </source>
</evidence>
<name>A0A918T088_9GAMM</name>
<dbReference type="AlphaFoldDB" id="A0A918T088"/>
<reference evidence="1" key="1">
    <citation type="journal article" date="2014" name="Int. J. Syst. Evol. Microbiol.">
        <title>Complete genome sequence of Corynebacterium casei LMG S-19264T (=DSM 44701T), isolated from a smear-ripened cheese.</title>
        <authorList>
            <consortium name="US DOE Joint Genome Institute (JGI-PGF)"/>
            <person name="Walter F."/>
            <person name="Albersmeier A."/>
            <person name="Kalinowski J."/>
            <person name="Ruckert C."/>
        </authorList>
    </citation>
    <scope>NUCLEOTIDE SEQUENCE</scope>
    <source>
        <strain evidence="1">KCTC 23077</strain>
    </source>
</reference>
<evidence type="ECO:0000313" key="2">
    <source>
        <dbReference type="Proteomes" id="UP000646426"/>
    </source>
</evidence>
<gene>
    <name evidence="1" type="ORF">GCM10007067_19550</name>
</gene>